<name>A0A2S7U6P0_9BACT</name>
<dbReference type="OrthoDB" id="9810755at2"/>
<evidence type="ECO:0000259" key="2">
    <source>
        <dbReference type="Pfam" id="PF10728"/>
    </source>
</evidence>
<sequence length="288" mass="29913">MQTLNIIGGGKLGQSLGRLWHHAGALEIGAVLNRSLESSEAATEHLGGGSAISEMKSMPAADLWMISTSDEEIGLAAEKLAASGLLNEGSIVFHCSGLLTSAVLGVVKPAGAHVASVHPVMSFAQPLSDFNAFIGTHCGCEGDPNALITLAPLFEAIGGKCFTLLAEQKALYHAATALCCNQLTALTEASIQLFEKAGLEREATLSLMQPLMQTTLTNIFHRGTANALTGPIARGDHASVASHIDAIGEVEANTLAIYQSLGKVAVELSATQGNATPEELEKISSIFQ</sequence>
<dbReference type="PANTHER" id="PTHR40459:SF1">
    <property type="entry name" value="CONSERVED HYPOTHETICAL ALANINE AND LEUCINE RICH PROTEIN"/>
    <property type="match status" value="1"/>
</dbReference>
<dbReference type="Gene3D" id="3.40.50.720">
    <property type="entry name" value="NAD(P)-binding Rossmann-like Domain"/>
    <property type="match status" value="1"/>
</dbReference>
<dbReference type="InterPro" id="IPR037108">
    <property type="entry name" value="TM1727-like_C_sf"/>
</dbReference>
<dbReference type="EMBL" id="MQWA01000001">
    <property type="protein sequence ID" value="PQJ30121.1"/>
    <property type="molecule type" value="Genomic_DNA"/>
</dbReference>
<dbReference type="Pfam" id="PF10727">
    <property type="entry name" value="Rossmann-like"/>
    <property type="match status" value="1"/>
</dbReference>
<dbReference type="SUPFAM" id="SSF48179">
    <property type="entry name" value="6-phosphogluconate dehydrogenase C-terminal domain-like"/>
    <property type="match status" value="1"/>
</dbReference>
<dbReference type="InterPro" id="IPR018931">
    <property type="entry name" value="DUF2520"/>
</dbReference>
<proteinExistence type="predicted"/>
<dbReference type="Pfam" id="PF10728">
    <property type="entry name" value="DUF2520"/>
    <property type="match status" value="1"/>
</dbReference>
<gene>
    <name evidence="3" type="ORF">BSZ32_17675</name>
</gene>
<reference evidence="3 4" key="1">
    <citation type="submission" date="2016-12" db="EMBL/GenBank/DDBJ databases">
        <title>Study of bacterial adaptation to deep sea.</title>
        <authorList>
            <person name="Song J."/>
            <person name="Yoshizawa S."/>
            <person name="Kogure K."/>
        </authorList>
    </citation>
    <scope>NUCLEOTIDE SEQUENCE [LARGE SCALE GENOMIC DNA]</scope>
    <source>
        <strain evidence="3 4">SAORIC-165</strain>
    </source>
</reference>
<dbReference type="InterPro" id="IPR036291">
    <property type="entry name" value="NAD(P)-bd_dom_sf"/>
</dbReference>
<dbReference type="Proteomes" id="UP000239907">
    <property type="component" value="Unassembled WGS sequence"/>
</dbReference>
<accession>A0A2S7U6P0</accession>
<dbReference type="AlphaFoldDB" id="A0A2S7U6P0"/>
<evidence type="ECO:0008006" key="5">
    <source>
        <dbReference type="Google" id="ProtNLM"/>
    </source>
</evidence>
<dbReference type="Gene3D" id="1.10.1040.20">
    <property type="entry name" value="ProC-like, C-terminal domain"/>
    <property type="match status" value="1"/>
</dbReference>
<comment type="caution">
    <text evidence="3">The sequence shown here is derived from an EMBL/GenBank/DDBJ whole genome shotgun (WGS) entry which is preliminary data.</text>
</comment>
<evidence type="ECO:0000313" key="4">
    <source>
        <dbReference type="Proteomes" id="UP000239907"/>
    </source>
</evidence>
<protein>
    <recommendedName>
        <fullName evidence="5">DUF2520 domain-containing protein</fullName>
    </recommendedName>
</protein>
<dbReference type="InterPro" id="IPR019665">
    <property type="entry name" value="OxRdtase/DH_put_Rossmann_dom"/>
</dbReference>
<dbReference type="SUPFAM" id="SSF51735">
    <property type="entry name" value="NAD(P)-binding Rossmann-fold domains"/>
    <property type="match status" value="1"/>
</dbReference>
<dbReference type="RefSeq" id="WP_105044644.1">
    <property type="nucleotide sequence ID" value="NZ_MQWA01000001.1"/>
</dbReference>
<feature type="domain" description="DUF2520" evidence="2">
    <location>
        <begin position="137"/>
        <end position="263"/>
    </location>
</feature>
<dbReference type="PANTHER" id="PTHR40459">
    <property type="entry name" value="CONSERVED HYPOTHETICAL ALANINE AND LEUCINE RICH PROTEIN"/>
    <property type="match status" value="1"/>
</dbReference>
<dbReference type="InterPro" id="IPR008927">
    <property type="entry name" value="6-PGluconate_DH-like_C_sf"/>
</dbReference>
<evidence type="ECO:0000313" key="3">
    <source>
        <dbReference type="EMBL" id="PQJ30121.1"/>
    </source>
</evidence>
<keyword evidence="4" id="KW-1185">Reference proteome</keyword>
<organism evidence="3 4">
    <name type="scientific">Rubritalea profundi</name>
    <dbReference type="NCBI Taxonomy" id="1658618"/>
    <lineage>
        <taxon>Bacteria</taxon>
        <taxon>Pseudomonadati</taxon>
        <taxon>Verrucomicrobiota</taxon>
        <taxon>Verrucomicrobiia</taxon>
        <taxon>Verrucomicrobiales</taxon>
        <taxon>Rubritaleaceae</taxon>
        <taxon>Rubritalea</taxon>
    </lineage>
</organism>
<feature type="domain" description="Putative oxidoreductase/dehydrogenase Rossmann-like" evidence="1">
    <location>
        <begin position="5"/>
        <end position="119"/>
    </location>
</feature>
<evidence type="ECO:0000259" key="1">
    <source>
        <dbReference type="Pfam" id="PF10727"/>
    </source>
</evidence>